<protein>
    <submittedName>
        <fullName evidence="2">CubicO group peptidase (Beta-lactamase class C family)</fullName>
    </submittedName>
</protein>
<organism evidence="2 3">
    <name type="scientific">Cecembia rubra</name>
    <dbReference type="NCBI Taxonomy" id="1485585"/>
    <lineage>
        <taxon>Bacteria</taxon>
        <taxon>Pseudomonadati</taxon>
        <taxon>Bacteroidota</taxon>
        <taxon>Cytophagia</taxon>
        <taxon>Cytophagales</taxon>
        <taxon>Cyclobacteriaceae</taxon>
        <taxon>Cecembia</taxon>
    </lineage>
</organism>
<dbReference type="PANTHER" id="PTHR43283:SF3">
    <property type="entry name" value="BETA-LACTAMASE FAMILY PROTEIN (AFU_ORTHOLOGUE AFUA_5G07500)"/>
    <property type="match status" value="1"/>
</dbReference>
<accession>A0A2P8E2T2</accession>
<feature type="domain" description="Beta-lactamase-related" evidence="1">
    <location>
        <begin position="49"/>
        <end position="417"/>
    </location>
</feature>
<sequence length="430" mass="47949">MKKLLLFALGLGLTIQTGWTQTGSIKKSPMLSEGTPQSVGISAERLKKLDAMLEESVNNGEIPGLVALVARNGKIVYHAAKGFADVEGGKKMSQDAIFRIASQTKAITSTAVMMLWEEGRFRLDDPISKWIPEFKNPQVIRNFRYADTSYTTVPADKEITIRHLLTHTSGLGYGVIDGDERIRMIYQKAGIVDLYTTENISIEENIKKLAKLPLHHSPGEKYTYSEGLDVLGYFVEIISGMPFDQFLRKRLFDPLGMNDTWFYLPDAKANRLVKVQRKVDGQWENFPVTFYDPQYPITGNKRFFSGGAGLSSTAKDYATFLQMYLNGGELNGVRILSRSTVETIMKNQVGDLWSGAKHYGLAFGVVTEAGVAEGGIGSEGTFDWGGYFNTQYFADPQEKVIGILLKQTSQTSGDQTGWRFRQMVFTLLDD</sequence>
<dbReference type="PANTHER" id="PTHR43283">
    <property type="entry name" value="BETA-LACTAMASE-RELATED"/>
    <property type="match status" value="1"/>
</dbReference>
<evidence type="ECO:0000313" key="2">
    <source>
        <dbReference type="EMBL" id="PSL03779.1"/>
    </source>
</evidence>
<dbReference type="InterPro" id="IPR012338">
    <property type="entry name" value="Beta-lactam/transpept-like"/>
</dbReference>
<dbReference type="InterPro" id="IPR050789">
    <property type="entry name" value="Diverse_Enzym_Activities"/>
</dbReference>
<keyword evidence="3" id="KW-1185">Reference proteome</keyword>
<dbReference type="RefSeq" id="WP_106567463.1">
    <property type="nucleotide sequence ID" value="NZ_PYGF01000006.1"/>
</dbReference>
<dbReference type="Pfam" id="PF00144">
    <property type="entry name" value="Beta-lactamase"/>
    <property type="match status" value="1"/>
</dbReference>
<evidence type="ECO:0000313" key="3">
    <source>
        <dbReference type="Proteomes" id="UP000240708"/>
    </source>
</evidence>
<evidence type="ECO:0000259" key="1">
    <source>
        <dbReference type="Pfam" id="PF00144"/>
    </source>
</evidence>
<reference evidence="2 3" key="1">
    <citation type="submission" date="2018-03" db="EMBL/GenBank/DDBJ databases">
        <title>Genomic Encyclopedia of Archaeal and Bacterial Type Strains, Phase II (KMG-II): from individual species to whole genera.</title>
        <authorList>
            <person name="Goeker M."/>
        </authorList>
    </citation>
    <scope>NUCLEOTIDE SEQUENCE [LARGE SCALE GENOMIC DNA]</scope>
    <source>
        <strain evidence="2 3">DSM 28057</strain>
    </source>
</reference>
<comment type="caution">
    <text evidence="2">The sequence shown here is derived from an EMBL/GenBank/DDBJ whole genome shotgun (WGS) entry which is preliminary data.</text>
</comment>
<dbReference type="AlphaFoldDB" id="A0A2P8E2T2"/>
<proteinExistence type="predicted"/>
<name>A0A2P8E2T2_9BACT</name>
<dbReference type="InterPro" id="IPR001466">
    <property type="entry name" value="Beta-lactam-related"/>
</dbReference>
<dbReference type="OrthoDB" id="1522765at2"/>
<gene>
    <name evidence="2" type="ORF">CLV48_10618</name>
</gene>
<dbReference type="Proteomes" id="UP000240708">
    <property type="component" value="Unassembled WGS sequence"/>
</dbReference>
<dbReference type="EMBL" id="PYGF01000006">
    <property type="protein sequence ID" value="PSL03779.1"/>
    <property type="molecule type" value="Genomic_DNA"/>
</dbReference>
<dbReference type="Gene3D" id="3.40.710.10">
    <property type="entry name" value="DD-peptidase/beta-lactamase superfamily"/>
    <property type="match status" value="1"/>
</dbReference>
<dbReference type="SUPFAM" id="SSF56601">
    <property type="entry name" value="beta-lactamase/transpeptidase-like"/>
    <property type="match status" value="1"/>
</dbReference>